<keyword evidence="5" id="KW-0804">Transcription</keyword>
<dbReference type="Gene3D" id="1.10.10.10">
    <property type="entry name" value="Winged helix-like DNA-binding domain superfamily/Winged helix DNA-binding domain"/>
    <property type="match status" value="1"/>
</dbReference>
<sequence>MGFLVNQNASLPLAADIAQDTMAKAYQHWGGLRDPRAWVHTVASRALVRSAASVEEQLVERVPEPTSLLARPDAIAEWEARYDVLPLLRSLPPRQRQVLAWALAGFTPGDTAEQLQLPVQTVRGNLAKARRAATAYLKQKEEEQWSTP</sequence>
<dbReference type="PANTHER" id="PTHR43133:SF8">
    <property type="entry name" value="RNA POLYMERASE SIGMA FACTOR HI_1459-RELATED"/>
    <property type="match status" value="1"/>
</dbReference>
<dbReference type="InterPro" id="IPR013249">
    <property type="entry name" value="RNA_pol_sigma70_r4_t2"/>
</dbReference>
<dbReference type="InterPro" id="IPR013325">
    <property type="entry name" value="RNA_pol_sigma_r2"/>
</dbReference>
<evidence type="ECO:0000256" key="5">
    <source>
        <dbReference type="ARBA" id="ARBA00023163"/>
    </source>
</evidence>
<comment type="caution">
    <text evidence="7">The sequence shown here is derived from an EMBL/GenBank/DDBJ whole genome shotgun (WGS) entry which is preliminary data.</text>
</comment>
<name>A0ABV6VZ24_9ACTN</name>
<evidence type="ECO:0000256" key="1">
    <source>
        <dbReference type="ARBA" id="ARBA00010641"/>
    </source>
</evidence>
<dbReference type="EMBL" id="JBHFAB010000014">
    <property type="protein sequence ID" value="MFC1418928.1"/>
    <property type="molecule type" value="Genomic_DNA"/>
</dbReference>
<dbReference type="SUPFAM" id="SSF88659">
    <property type="entry name" value="Sigma3 and sigma4 domains of RNA polymerase sigma factors"/>
    <property type="match status" value="1"/>
</dbReference>
<keyword evidence="4" id="KW-0238">DNA-binding</keyword>
<comment type="similarity">
    <text evidence="1">Belongs to the sigma-70 factor family. ECF subfamily.</text>
</comment>
<evidence type="ECO:0000256" key="4">
    <source>
        <dbReference type="ARBA" id="ARBA00023125"/>
    </source>
</evidence>
<evidence type="ECO:0000256" key="3">
    <source>
        <dbReference type="ARBA" id="ARBA00023082"/>
    </source>
</evidence>
<evidence type="ECO:0000313" key="8">
    <source>
        <dbReference type="Proteomes" id="UP001592531"/>
    </source>
</evidence>
<dbReference type="Proteomes" id="UP001592531">
    <property type="component" value="Unassembled WGS sequence"/>
</dbReference>
<evidence type="ECO:0000313" key="7">
    <source>
        <dbReference type="EMBL" id="MFC1418928.1"/>
    </source>
</evidence>
<dbReference type="SUPFAM" id="SSF88946">
    <property type="entry name" value="Sigma2 domain of RNA polymerase sigma factors"/>
    <property type="match status" value="1"/>
</dbReference>
<accession>A0ABV6VZ24</accession>
<keyword evidence="8" id="KW-1185">Reference proteome</keyword>
<evidence type="ECO:0000256" key="2">
    <source>
        <dbReference type="ARBA" id="ARBA00023015"/>
    </source>
</evidence>
<keyword evidence="3" id="KW-0731">Sigma factor</keyword>
<dbReference type="InterPro" id="IPR036388">
    <property type="entry name" value="WH-like_DNA-bd_sf"/>
</dbReference>
<organism evidence="7 8">
    <name type="scientific">Streptacidiphilus cavernicola</name>
    <dbReference type="NCBI Taxonomy" id="3342716"/>
    <lineage>
        <taxon>Bacteria</taxon>
        <taxon>Bacillati</taxon>
        <taxon>Actinomycetota</taxon>
        <taxon>Actinomycetes</taxon>
        <taxon>Kitasatosporales</taxon>
        <taxon>Streptomycetaceae</taxon>
        <taxon>Streptacidiphilus</taxon>
    </lineage>
</organism>
<dbReference type="RefSeq" id="WP_380537718.1">
    <property type="nucleotide sequence ID" value="NZ_JBHFAB010000014.1"/>
</dbReference>
<dbReference type="Pfam" id="PF08281">
    <property type="entry name" value="Sigma70_r4_2"/>
    <property type="match status" value="1"/>
</dbReference>
<reference evidence="7 8" key="1">
    <citation type="submission" date="2024-09" db="EMBL/GenBank/DDBJ databases">
        <authorList>
            <person name="Lee S.D."/>
        </authorList>
    </citation>
    <scope>NUCLEOTIDE SEQUENCE [LARGE SCALE GENOMIC DNA]</scope>
    <source>
        <strain evidence="7 8">N8-3</strain>
    </source>
</reference>
<evidence type="ECO:0000259" key="6">
    <source>
        <dbReference type="Pfam" id="PF08281"/>
    </source>
</evidence>
<feature type="domain" description="RNA polymerase sigma factor 70 region 4 type 2" evidence="6">
    <location>
        <begin position="87"/>
        <end position="131"/>
    </location>
</feature>
<gene>
    <name evidence="7" type="ORF">ACEZDE_20170</name>
</gene>
<protein>
    <submittedName>
        <fullName evidence="7">RNA polymerase sigma factor</fullName>
    </submittedName>
</protein>
<dbReference type="InterPro" id="IPR039425">
    <property type="entry name" value="RNA_pol_sigma-70-like"/>
</dbReference>
<keyword evidence="2" id="KW-0805">Transcription regulation</keyword>
<proteinExistence type="inferred from homology"/>
<dbReference type="Gene3D" id="1.10.1740.10">
    <property type="match status" value="1"/>
</dbReference>
<dbReference type="PANTHER" id="PTHR43133">
    <property type="entry name" value="RNA POLYMERASE ECF-TYPE SIGMA FACTO"/>
    <property type="match status" value="1"/>
</dbReference>
<dbReference type="InterPro" id="IPR013324">
    <property type="entry name" value="RNA_pol_sigma_r3/r4-like"/>
</dbReference>